<evidence type="ECO:0000256" key="3">
    <source>
        <dbReference type="ARBA" id="ARBA00022630"/>
    </source>
</evidence>
<evidence type="ECO:0000313" key="11">
    <source>
        <dbReference type="Proteomes" id="UP000235116"/>
    </source>
</evidence>
<evidence type="ECO:0000313" key="10">
    <source>
        <dbReference type="EMBL" id="AUM12383.1"/>
    </source>
</evidence>
<dbReference type="Pfam" id="PF00441">
    <property type="entry name" value="Acyl-CoA_dh_1"/>
    <property type="match status" value="1"/>
</dbReference>
<dbReference type="InterPro" id="IPR036250">
    <property type="entry name" value="AcylCo_DH-like_C"/>
</dbReference>
<dbReference type="FunFam" id="1.20.140.10:FF:000001">
    <property type="entry name" value="Acyl-CoA dehydrogenase"/>
    <property type="match status" value="1"/>
</dbReference>
<keyword evidence="11" id="KW-1185">Reference proteome</keyword>
<evidence type="ECO:0000256" key="1">
    <source>
        <dbReference type="ARBA" id="ARBA00001974"/>
    </source>
</evidence>
<dbReference type="PROSITE" id="PS00073">
    <property type="entry name" value="ACYL_COA_DH_2"/>
    <property type="match status" value="1"/>
</dbReference>
<dbReference type="OrthoDB" id="9769473at2"/>
<dbReference type="InterPro" id="IPR046373">
    <property type="entry name" value="Acyl-CoA_Oxase/DH_mid-dom_sf"/>
</dbReference>
<comment type="similarity">
    <text evidence="2 6">Belongs to the acyl-CoA dehydrogenase family.</text>
</comment>
<dbReference type="PANTHER" id="PTHR43884:SF12">
    <property type="entry name" value="ISOVALERYL-COA DEHYDROGENASE, MITOCHONDRIAL-RELATED"/>
    <property type="match status" value="1"/>
</dbReference>
<name>A0A2K9LJE6_9GAMM</name>
<dbReference type="PANTHER" id="PTHR43884">
    <property type="entry name" value="ACYL-COA DEHYDROGENASE"/>
    <property type="match status" value="1"/>
</dbReference>
<accession>A0A2K9LJE6</accession>
<dbReference type="InterPro" id="IPR013786">
    <property type="entry name" value="AcylCoA_DH/ox_N"/>
</dbReference>
<dbReference type="InterPro" id="IPR037069">
    <property type="entry name" value="AcylCoA_DH/ox_N_sf"/>
</dbReference>
<keyword evidence="3 6" id="KW-0285">Flavoprotein</keyword>
<dbReference type="Gene3D" id="2.40.110.10">
    <property type="entry name" value="Butyryl-CoA Dehydrogenase, subunit A, domain 2"/>
    <property type="match status" value="1"/>
</dbReference>
<dbReference type="InterPro" id="IPR009075">
    <property type="entry name" value="AcylCo_DH/oxidase_C"/>
</dbReference>
<reference evidence="11" key="1">
    <citation type="submission" date="2017-08" db="EMBL/GenBank/DDBJ databases">
        <title>Direct submision.</title>
        <authorList>
            <person name="Kim S.-J."/>
            <person name="Rhee S.-K."/>
        </authorList>
    </citation>
    <scope>NUCLEOTIDE SEQUENCE [LARGE SCALE GENOMIC DNA]</scope>
    <source>
        <strain evidence="11">GI5</strain>
    </source>
</reference>
<dbReference type="Pfam" id="PF02771">
    <property type="entry name" value="Acyl-CoA_dh_N"/>
    <property type="match status" value="1"/>
</dbReference>
<gene>
    <name evidence="10" type="ORF">Kalk_08120</name>
</gene>
<sequence length="386" mass="41559">MFELTQDQKTLQNTVREWAQSELAPIAFELDKKAEFPTDLYLKMNRDIGVCAIPFKEEHGGLGLGILEMSLAIEELARADQTFALSAMVAVATGLTLQSFGSDMQKQEYLPGIVAGTAVGSIAGTEPQAGSWTAGFTTRADRKGDKWSISGEKAFITNSGTDITTYNLVAAVTSPKDAAKSKMSLFLVPAGTPGVTIGKSYDKLGWRSSDTHPIYLDGAEVGDEMMVGNEGDGRYIVHKTYQSARCFLSACALGLSQACLDHSIAYVNERQAFGRSLGGLQMIQKMIADMAVKVETSRLLARSAAMKADAGTASIYELAMAKYYCCESSSEVADLAVQVHGGYGFMNDCPVSRYARDTRITRIGDGSSQIQTMIIAKELGLDVTFT</sequence>
<comment type="cofactor">
    <cofactor evidence="1 6">
        <name>FAD</name>
        <dbReference type="ChEBI" id="CHEBI:57692"/>
    </cofactor>
</comment>
<proteinExistence type="inferred from homology"/>
<protein>
    <submittedName>
        <fullName evidence="10">Acyl-CoA dehydrogenase</fullName>
    </submittedName>
</protein>
<dbReference type="KEGG" id="kak:Kalk_08120"/>
<dbReference type="InterPro" id="IPR006089">
    <property type="entry name" value="Acyl-CoA_DH_CS"/>
</dbReference>
<organism evidence="10 11">
    <name type="scientific">Ketobacter alkanivorans</name>
    <dbReference type="NCBI Taxonomy" id="1917421"/>
    <lineage>
        <taxon>Bacteria</taxon>
        <taxon>Pseudomonadati</taxon>
        <taxon>Pseudomonadota</taxon>
        <taxon>Gammaproteobacteria</taxon>
        <taxon>Pseudomonadales</taxon>
        <taxon>Ketobacteraceae</taxon>
        <taxon>Ketobacter</taxon>
    </lineage>
</organism>
<dbReference type="SUPFAM" id="SSF56645">
    <property type="entry name" value="Acyl-CoA dehydrogenase NM domain-like"/>
    <property type="match status" value="1"/>
</dbReference>
<dbReference type="AlphaFoldDB" id="A0A2K9LJE6"/>
<dbReference type="Gene3D" id="1.20.140.10">
    <property type="entry name" value="Butyryl-CoA Dehydrogenase, subunit A, domain 3"/>
    <property type="match status" value="1"/>
</dbReference>
<evidence type="ECO:0000256" key="4">
    <source>
        <dbReference type="ARBA" id="ARBA00022827"/>
    </source>
</evidence>
<dbReference type="InterPro" id="IPR009100">
    <property type="entry name" value="AcylCoA_DH/oxidase_NM_dom_sf"/>
</dbReference>
<dbReference type="GO" id="GO:0050660">
    <property type="term" value="F:flavin adenine dinucleotide binding"/>
    <property type="evidence" value="ECO:0007669"/>
    <property type="project" value="InterPro"/>
</dbReference>
<dbReference type="EMBL" id="CP022684">
    <property type="protein sequence ID" value="AUM12383.1"/>
    <property type="molecule type" value="Genomic_DNA"/>
</dbReference>
<feature type="domain" description="Acyl-CoA dehydrogenase/oxidase C-terminal" evidence="7">
    <location>
        <begin position="231"/>
        <end position="379"/>
    </location>
</feature>
<dbReference type="Pfam" id="PF02770">
    <property type="entry name" value="Acyl-CoA_dh_M"/>
    <property type="match status" value="1"/>
</dbReference>
<dbReference type="RefSeq" id="WP_101893732.1">
    <property type="nucleotide sequence ID" value="NZ_CP022684.1"/>
</dbReference>
<evidence type="ECO:0000259" key="9">
    <source>
        <dbReference type="Pfam" id="PF02771"/>
    </source>
</evidence>
<evidence type="ECO:0000259" key="7">
    <source>
        <dbReference type="Pfam" id="PF00441"/>
    </source>
</evidence>
<dbReference type="PIRSF" id="PIRSF016578">
    <property type="entry name" value="HsaA"/>
    <property type="match status" value="1"/>
</dbReference>
<evidence type="ECO:0000256" key="5">
    <source>
        <dbReference type="ARBA" id="ARBA00023002"/>
    </source>
</evidence>
<evidence type="ECO:0000259" key="8">
    <source>
        <dbReference type="Pfam" id="PF02770"/>
    </source>
</evidence>
<keyword evidence="4 6" id="KW-0274">FAD</keyword>
<keyword evidence="5 6" id="KW-0560">Oxidoreductase</keyword>
<dbReference type="Gene3D" id="1.10.540.10">
    <property type="entry name" value="Acyl-CoA dehydrogenase/oxidase, N-terminal domain"/>
    <property type="match status" value="1"/>
</dbReference>
<evidence type="ECO:0000256" key="6">
    <source>
        <dbReference type="RuleBase" id="RU362125"/>
    </source>
</evidence>
<dbReference type="Proteomes" id="UP000235116">
    <property type="component" value="Chromosome"/>
</dbReference>
<feature type="domain" description="Acyl-CoA oxidase/dehydrogenase middle" evidence="8">
    <location>
        <begin position="122"/>
        <end position="217"/>
    </location>
</feature>
<feature type="domain" description="Acyl-CoA dehydrogenase/oxidase N-terminal" evidence="9">
    <location>
        <begin position="5"/>
        <end position="116"/>
    </location>
</feature>
<dbReference type="GO" id="GO:0003995">
    <property type="term" value="F:acyl-CoA dehydrogenase activity"/>
    <property type="evidence" value="ECO:0007669"/>
    <property type="project" value="InterPro"/>
</dbReference>
<dbReference type="InterPro" id="IPR006091">
    <property type="entry name" value="Acyl-CoA_Oxase/DH_mid-dom"/>
</dbReference>
<dbReference type="SUPFAM" id="SSF47203">
    <property type="entry name" value="Acyl-CoA dehydrogenase C-terminal domain-like"/>
    <property type="match status" value="1"/>
</dbReference>
<evidence type="ECO:0000256" key="2">
    <source>
        <dbReference type="ARBA" id="ARBA00009347"/>
    </source>
</evidence>